<dbReference type="OrthoDB" id="2537258at2759"/>
<dbReference type="Proteomes" id="UP000017200">
    <property type="component" value="Unassembled WGS sequence"/>
</dbReference>
<dbReference type="HOGENOM" id="CLU_605796_0_0_1"/>
<evidence type="ECO:0000313" key="2">
    <source>
        <dbReference type="EMBL" id="KDE04420.1"/>
    </source>
</evidence>
<name>U5HDB9_USTV1</name>
<reference evidence="4" key="1">
    <citation type="submission" date="2010-11" db="EMBL/GenBank/DDBJ databases">
        <title>The genome sequence of Microbotryum violaceum strain p1A1 Lamole.</title>
        <authorList>
            <person name="Cuomo C."/>
            <person name="Perlin M."/>
            <person name="Young S.K."/>
            <person name="Zeng Q."/>
            <person name="Gargeya S."/>
            <person name="Alvarado L."/>
            <person name="Berlin A."/>
            <person name="Chapman S.B."/>
            <person name="Chen Z."/>
            <person name="Freedman E."/>
            <person name="Gellesch M."/>
            <person name="Goldberg J."/>
            <person name="Griggs A."/>
            <person name="Gujja S."/>
            <person name="Heilman E."/>
            <person name="Heiman D."/>
            <person name="Howarth C."/>
            <person name="Mehta T."/>
            <person name="Neiman D."/>
            <person name="Pearson M."/>
            <person name="Roberts A."/>
            <person name="Saif S."/>
            <person name="Shea T."/>
            <person name="Shenoy N."/>
            <person name="Sisk P."/>
            <person name="Stolte C."/>
            <person name="Sykes S."/>
            <person name="White J."/>
            <person name="Yandava C."/>
            <person name="Haas B."/>
            <person name="Nusbaum C."/>
            <person name="Birren B."/>
        </authorList>
    </citation>
    <scope>NUCLEOTIDE SEQUENCE [LARGE SCALE GENOMIC DNA]</scope>
    <source>
        <strain evidence="4">p1A1 Lamole</strain>
    </source>
</reference>
<organism evidence="2">
    <name type="scientific">Microbotryum lychnidis-dioicae (strain p1A1 Lamole / MvSl-1064)</name>
    <name type="common">Anther smut fungus</name>
    <dbReference type="NCBI Taxonomy" id="683840"/>
    <lineage>
        <taxon>Eukaryota</taxon>
        <taxon>Fungi</taxon>
        <taxon>Dikarya</taxon>
        <taxon>Basidiomycota</taxon>
        <taxon>Pucciniomycotina</taxon>
        <taxon>Microbotryomycetes</taxon>
        <taxon>Microbotryales</taxon>
        <taxon>Microbotryaceae</taxon>
        <taxon>Microbotryum</taxon>
    </lineage>
</organism>
<dbReference type="InParanoid" id="U5HDB9"/>
<accession>U5HDB9</accession>
<protein>
    <submittedName>
        <fullName evidence="2 3">Uncharacterized protein</fullName>
    </submittedName>
</protein>
<keyword evidence="4" id="KW-1185">Reference proteome</keyword>
<dbReference type="AlphaFoldDB" id="U5HDB9"/>
<evidence type="ECO:0000256" key="1">
    <source>
        <dbReference type="SAM" id="MobiDB-lite"/>
    </source>
</evidence>
<reference evidence="2 4" key="3">
    <citation type="journal article" date="2015" name="BMC Genomics">
        <title>Sex and parasites: genomic and transcriptomic analysis of Microbotryum lychnidis-dioicae, the biotrophic and plant-castrating anther smut fungus.</title>
        <authorList>
            <person name="Perlin M.H."/>
            <person name="Amselem J."/>
            <person name="Fontanillas E."/>
            <person name="Toh S.S."/>
            <person name="Chen Z."/>
            <person name="Goldberg J."/>
            <person name="Duplessis S."/>
            <person name="Henrissat B."/>
            <person name="Young S."/>
            <person name="Zeng Q."/>
            <person name="Aguileta G."/>
            <person name="Petit E."/>
            <person name="Badouin H."/>
            <person name="Andrews J."/>
            <person name="Razeeq D."/>
            <person name="Gabaldon T."/>
            <person name="Quesneville H."/>
            <person name="Giraud T."/>
            <person name="Hood M.E."/>
            <person name="Schultz D.J."/>
            <person name="Cuomo C.A."/>
        </authorList>
    </citation>
    <scope>NUCLEOTIDE SEQUENCE [LARGE SCALE GENOMIC DNA]</scope>
    <source>
        <strain evidence="4">p1A1 Lamole</strain>
        <strain evidence="2">P1A1 Lamole</strain>
    </source>
</reference>
<evidence type="ECO:0000313" key="4">
    <source>
        <dbReference type="Proteomes" id="UP000017200"/>
    </source>
</evidence>
<gene>
    <name evidence="2" type="ORF">MVLG_05135</name>
</gene>
<dbReference type="EnsemblFungi" id="MVLG_05135T0">
    <property type="protein sequence ID" value="MVLG_05135T0"/>
    <property type="gene ID" value="MVLG_05135"/>
</dbReference>
<feature type="region of interest" description="Disordered" evidence="1">
    <location>
        <begin position="86"/>
        <end position="127"/>
    </location>
</feature>
<dbReference type="OMA" id="AFQWPIP"/>
<feature type="compositionally biased region" description="Low complexity" evidence="1">
    <location>
        <begin position="282"/>
        <end position="305"/>
    </location>
</feature>
<reference evidence="3" key="4">
    <citation type="submission" date="2015-06" db="UniProtKB">
        <authorList>
            <consortium name="EnsemblFungi"/>
        </authorList>
    </citation>
    <scope>IDENTIFICATION</scope>
</reference>
<feature type="region of interest" description="Disordered" evidence="1">
    <location>
        <begin position="263"/>
        <end position="330"/>
    </location>
</feature>
<proteinExistence type="predicted"/>
<dbReference type="EMBL" id="GL541707">
    <property type="protein sequence ID" value="KDE04420.1"/>
    <property type="molecule type" value="Genomic_DNA"/>
</dbReference>
<dbReference type="STRING" id="683840.U5HDB9"/>
<reference evidence="2" key="2">
    <citation type="submission" date="2010-11" db="EMBL/GenBank/DDBJ databases">
        <authorList>
            <consortium name="The Broad Institute Genome Sequencing Platform"/>
            <person name="Earl A."/>
            <person name="Ward D."/>
            <person name="Feldgarden M."/>
            <person name="Gevers D."/>
            <person name="Butler R."/>
            <person name="Young S.K."/>
            <person name="Zeng Q."/>
            <person name="Gargeya S."/>
            <person name="Fitzgerald M."/>
            <person name="Haas B."/>
            <person name="Abouelleil A."/>
            <person name="Alvarado L."/>
            <person name="Arachchi H.M."/>
            <person name="Berlin A."/>
            <person name="Brown A."/>
            <person name="Chapman S.B."/>
            <person name="Chen Z."/>
            <person name="Dunbar C."/>
            <person name="Freedman E."/>
            <person name="Gearin G."/>
            <person name="Gellesch M."/>
            <person name="Goldberg J."/>
            <person name="Griggs A."/>
            <person name="Gujja S."/>
            <person name="Heilman E."/>
            <person name="Heiman D."/>
            <person name="Howarth C."/>
            <person name="Larson L."/>
            <person name="Lui A."/>
            <person name="MacDonald P.J.P."/>
            <person name="Mehta T."/>
            <person name="Montmayeur A."/>
            <person name="Murphy C."/>
            <person name="Neiman D."/>
            <person name="Pearson M."/>
            <person name="Priest M."/>
            <person name="Roberts A."/>
            <person name="Saif S."/>
            <person name="Shea T."/>
            <person name="Shenoy N."/>
            <person name="Sisk P."/>
            <person name="Stolte C."/>
            <person name="Sykes S."/>
            <person name="White J."/>
            <person name="Yandava C."/>
            <person name="Wortman J."/>
            <person name="Nusbaum C."/>
            <person name="Birren B."/>
        </authorList>
    </citation>
    <scope>NUCLEOTIDE SEQUENCE</scope>
    <source>
        <strain evidence="2">P1A1 Lamole</strain>
    </source>
</reference>
<sequence length="452" mass="47411">MIGAKADECQKLTQGSPRLSLEFAFDADASQLGRSNSTSLALSWAFPSPPSCALSERITNGLFLFSESLPYERDHHSIEQYPTTMTTQCPASPALSPRSQSPETASKPVSAPAAQRNGDQAPPAAAGSPSIDAILRSYVLPGNNDVDLLKALLHAKAKEDERLAALDLLRVEQLRAAHTLAMHQAWWMQAQMQQQSAFAAAAAAATQGKKSPASTFTPVTPPLSGVEAPASWQQLSSRRLSPVPPYSLYPATVCASAGSCREGSVSAQAGPSSEPICKRARAASTASSSSSRSRTSSSSTTSISSVEEDDVALTGPASKKTRRNAPVVKASAVSAPAKKISHEEVMQALRAKCERNLSASKANRPRALAPRPLKPSAVTVLPSVLTAPVSPKTIPMSPVRTTATIAREIKSPSPPLRQSAVFTPADEQIAAGSLRMLIHAANASEPVAVEAN</sequence>
<evidence type="ECO:0000313" key="3">
    <source>
        <dbReference type="EnsemblFungi" id="MVLG_05135T0"/>
    </source>
</evidence>
<dbReference type="EMBL" id="AEIJ01000511">
    <property type="status" value="NOT_ANNOTATED_CDS"/>
    <property type="molecule type" value="Genomic_DNA"/>
</dbReference>